<dbReference type="Gene3D" id="3.10.580.10">
    <property type="entry name" value="CBS-domain"/>
    <property type="match status" value="2"/>
</dbReference>
<dbReference type="SUPFAM" id="SSF54631">
    <property type="entry name" value="CBS-domain pair"/>
    <property type="match status" value="1"/>
</dbReference>
<gene>
    <name evidence="4" type="ORF">ACFP7A_02360</name>
</gene>
<dbReference type="SMART" id="SM00116">
    <property type="entry name" value="CBS"/>
    <property type="match status" value="2"/>
</dbReference>
<dbReference type="PROSITE" id="PS51371">
    <property type="entry name" value="CBS"/>
    <property type="match status" value="2"/>
</dbReference>
<proteinExistence type="predicted"/>
<dbReference type="InterPro" id="IPR000644">
    <property type="entry name" value="CBS_dom"/>
</dbReference>
<evidence type="ECO:0000259" key="3">
    <source>
        <dbReference type="PROSITE" id="PS51371"/>
    </source>
</evidence>
<name>A0ABW1WA83_9BACL</name>
<feature type="domain" description="CBS" evidence="3">
    <location>
        <begin position="95"/>
        <end position="153"/>
    </location>
</feature>
<dbReference type="PANTHER" id="PTHR43080">
    <property type="entry name" value="CBS DOMAIN-CONTAINING PROTEIN CBSX3, MITOCHONDRIAL"/>
    <property type="match status" value="1"/>
</dbReference>
<evidence type="ECO:0000313" key="4">
    <source>
        <dbReference type="EMBL" id="MFC6385432.1"/>
    </source>
</evidence>
<dbReference type="RefSeq" id="WP_253052223.1">
    <property type="nucleotide sequence ID" value="NZ_JAMXWN010000001.1"/>
</dbReference>
<evidence type="ECO:0000313" key="5">
    <source>
        <dbReference type="Proteomes" id="UP001596267"/>
    </source>
</evidence>
<dbReference type="InterPro" id="IPR051257">
    <property type="entry name" value="Diverse_CBS-Domain"/>
</dbReference>
<accession>A0ABW1WA83</accession>
<keyword evidence="5" id="KW-1185">Reference proteome</keyword>
<keyword evidence="1 2" id="KW-0129">CBS domain</keyword>
<comment type="caution">
    <text evidence="4">The sequence shown here is derived from an EMBL/GenBank/DDBJ whole genome shotgun (WGS) entry which is preliminary data.</text>
</comment>
<protein>
    <submittedName>
        <fullName evidence="4">CBS domain-containing protein</fullName>
    </submittedName>
</protein>
<organism evidence="4 5">
    <name type="scientific">Sporolactobacillus kofuensis</name>
    <dbReference type="NCBI Taxonomy" id="269672"/>
    <lineage>
        <taxon>Bacteria</taxon>
        <taxon>Bacillati</taxon>
        <taxon>Bacillota</taxon>
        <taxon>Bacilli</taxon>
        <taxon>Bacillales</taxon>
        <taxon>Sporolactobacillaceae</taxon>
        <taxon>Sporolactobacillus</taxon>
    </lineage>
</organism>
<dbReference type="InterPro" id="IPR046342">
    <property type="entry name" value="CBS_dom_sf"/>
</dbReference>
<dbReference type="EMBL" id="JBHSTQ010000002">
    <property type="protein sequence ID" value="MFC6385432.1"/>
    <property type="molecule type" value="Genomic_DNA"/>
</dbReference>
<sequence length="153" mass="17526">MLVEQLMIKNVVTVRETDTIKSLIKTMIDHNIGGAPVLDGNDRLVGYISDGDLLRALSPKQQTIYDLYSLISAIRVDLSTEKIRDLLDQQVKDLMKKKNLQMVHEDKDLDSVLKLLSHYHIKRIPVVDDERHVVGLLTRSHIIRHIGEQLINE</sequence>
<reference evidence="5" key="1">
    <citation type="journal article" date="2019" name="Int. J. Syst. Evol. Microbiol.">
        <title>The Global Catalogue of Microorganisms (GCM) 10K type strain sequencing project: providing services to taxonomists for standard genome sequencing and annotation.</title>
        <authorList>
            <consortium name="The Broad Institute Genomics Platform"/>
            <consortium name="The Broad Institute Genome Sequencing Center for Infectious Disease"/>
            <person name="Wu L."/>
            <person name="Ma J."/>
        </authorList>
    </citation>
    <scope>NUCLEOTIDE SEQUENCE [LARGE SCALE GENOMIC DNA]</scope>
    <source>
        <strain evidence="5">CCUG 42001</strain>
    </source>
</reference>
<dbReference type="Proteomes" id="UP001596267">
    <property type="component" value="Unassembled WGS sequence"/>
</dbReference>
<dbReference type="CDD" id="cd04586">
    <property type="entry name" value="CBS_pair_BON_assoc"/>
    <property type="match status" value="1"/>
</dbReference>
<evidence type="ECO:0000256" key="1">
    <source>
        <dbReference type="ARBA" id="ARBA00023122"/>
    </source>
</evidence>
<evidence type="ECO:0000256" key="2">
    <source>
        <dbReference type="PROSITE-ProRule" id="PRU00703"/>
    </source>
</evidence>
<dbReference type="Pfam" id="PF00571">
    <property type="entry name" value="CBS"/>
    <property type="match status" value="2"/>
</dbReference>
<dbReference type="PANTHER" id="PTHR43080:SF2">
    <property type="entry name" value="CBS DOMAIN-CONTAINING PROTEIN"/>
    <property type="match status" value="1"/>
</dbReference>
<feature type="domain" description="CBS" evidence="3">
    <location>
        <begin position="7"/>
        <end position="64"/>
    </location>
</feature>